<evidence type="ECO:0000313" key="3">
    <source>
        <dbReference type="Proteomes" id="UP000185772"/>
    </source>
</evidence>
<dbReference type="EMBL" id="MSKM01000047">
    <property type="protein sequence ID" value="OLO51805.1"/>
    <property type="molecule type" value="Genomic_DNA"/>
</dbReference>
<feature type="region of interest" description="Disordered" evidence="1">
    <location>
        <begin position="22"/>
        <end position="53"/>
    </location>
</feature>
<feature type="compositionally biased region" description="Low complexity" evidence="1">
    <location>
        <begin position="24"/>
        <end position="35"/>
    </location>
</feature>
<evidence type="ECO:0000256" key="1">
    <source>
        <dbReference type="SAM" id="MobiDB-lite"/>
    </source>
</evidence>
<reference evidence="2 3" key="1">
    <citation type="submission" date="2016-12" db="EMBL/GenBank/DDBJ databases">
        <title>Genomic comparison of strains in the 'Actinomyces naeslundii' group.</title>
        <authorList>
            <person name="Mughal S.R."/>
            <person name="Do T."/>
            <person name="Gilbert S.C."/>
            <person name="Witherden E.A."/>
            <person name="Didelot X."/>
            <person name="Beighton D."/>
        </authorList>
    </citation>
    <scope>NUCLEOTIDE SEQUENCE [LARGE SCALE GENOMIC DNA]</scope>
    <source>
        <strain evidence="2 3">MMRCO6-1</strain>
    </source>
</reference>
<evidence type="ECO:0000313" key="2">
    <source>
        <dbReference type="EMBL" id="OLO51805.1"/>
    </source>
</evidence>
<dbReference type="Proteomes" id="UP000185772">
    <property type="component" value="Unassembled WGS sequence"/>
</dbReference>
<comment type="caution">
    <text evidence="2">The sequence shown here is derived from an EMBL/GenBank/DDBJ whole genome shotgun (WGS) entry which is preliminary data.</text>
</comment>
<protein>
    <submittedName>
        <fullName evidence="2">Uncharacterized protein</fullName>
    </submittedName>
</protein>
<gene>
    <name evidence="2" type="ORF">BKH27_11335</name>
</gene>
<name>A0A1Q8VUR2_9ACTO</name>
<accession>A0A1Q8VUR2</accession>
<dbReference type="AlphaFoldDB" id="A0A1Q8VUR2"/>
<organism evidence="2 3">
    <name type="scientific">Actinomyces oris</name>
    <dbReference type="NCBI Taxonomy" id="544580"/>
    <lineage>
        <taxon>Bacteria</taxon>
        <taxon>Bacillati</taxon>
        <taxon>Actinomycetota</taxon>
        <taxon>Actinomycetes</taxon>
        <taxon>Actinomycetales</taxon>
        <taxon>Actinomycetaceae</taxon>
        <taxon>Actinomyces</taxon>
    </lineage>
</organism>
<dbReference type="RefSeq" id="WP_070661362.1">
    <property type="nucleotide sequence ID" value="NZ_MSKM01000047.1"/>
</dbReference>
<sequence>MASIRSTIRIARASVRLRRIPSCGADDGAGARDAGLYSKKKQPDDSNRSADRTDLCEGSSLDRHCHQECGEADRAVPIRPTRTLHVIMNYPGCTVRGLLTPVID</sequence>
<feature type="compositionally biased region" description="Basic and acidic residues" evidence="1">
    <location>
        <begin position="41"/>
        <end position="53"/>
    </location>
</feature>
<proteinExistence type="predicted"/>